<reference evidence="2 3" key="1">
    <citation type="submission" date="2013-04" db="EMBL/GenBank/DDBJ databases">
        <title>Oceanococcus atlanticus 22II-S10r2 Genome Sequencing.</title>
        <authorList>
            <person name="Lai Q."/>
            <person name="Li G."/>
            <person name="Shao Z."/>
        </authorList>
    </citation>
    <scope>NUCLEOTIDE SEQUENCE [LARGE SCALE GENOMIC DNA]</scope>
    <source>
        <strain evidence="2 3">22II-S10r2</strain>
    </source>
</reference>
<dbReference type="InterPro" id="IPR016866">
    <property type="entry name" value="UCP028069"/>
</dbReference>
<dbReference type="PIRSF" id="PIRSF028069">
    <property type="entry name" value="UCP028069"/>
    <property type="match status" value="1"/>
</dbReference>
<dbReference type="Proteomes" id="UP000192342">
    <property type="component" value="Unassembled WGS sequence"/>
</dbReference>
<dbReference type="EMBL" id="AQQV01000003">
    <property type="protein sequence ID" value="ORE86306.1"/>
    <property type="molecule type" value="Genomic_DNA"/>
</dbReference>
<evidence type="ECO:0000313" key="3">
    <source>
        <dbReference type="Proteomes" id="UP000192342"/>
    </source>
</evidence>
<feature type="coiled-coil region" evidence="1">
    <location>
        <begin position="41"/>
        <end position="68"/>
    </location>
</feature>
<dbReference type="STRING" id="1317117.ATO7_13453"/>
<evidence type="ECO:0000313" key="2">
    <source>
        <dbReference type="EMBL" id="ORE86306.1"/>
    </source>
</evidence>
<proteinExistence type="predicted"/>
<sequence>MAAAPLDKVVDEGMTKADSARESQARIDAMVDSQQAKLITYRALLKQIEGLEHYNQQLETQIKGQEALIERFDGSIAQVAKIERQMLPLVTRMAESLEAYVNLDLPFHEVERRERLAFIDETISKADINVAEKFRQVLEAYQVENEYGRKIDAYQDIIDIDGQPQEVDVLRFGRIAMVAQTKDTTTTAAWNHQAQRWDVIDAGTYRNSVRNGIRMARKQASIDMVTLPISAPEVAQ</sequence>
<comment type="caution">
    <text evidence="2">The sequence shown here is derived from an EMBL/GenBank/DDBJ whole genome shotgun (WGS) entry which is preliminary data.</text>
</comment>
<dbReference type="AlphaFoldDB" id="A0A1Y1SD87"/>
<name>A0A1Y1SD87_9GAMM</name>
<keyword evidence="1" id="KW-0175">Coiled coil</keyword>
<organism evidence="2 3">
    <name type="scientific">Oceanococcus atlanticus</name>
    <dbReference type="NCBI Taxonomy" id="1317117"/>
    <lineage>
        <taxon>Bacteria</taxon>
        <taxon>Pseudomonadati</taxon>
        <taxon>Pseudomonadota</taxon>
        <taxon>Gammaproteobacteria</taxon>
        <taxon>Chromatiales</taxon>
        <taxon>Oceanococcaceae</taxon>
        <taxon>Oceanococcus</taxon>
    </lineage>
</organism>
<accession>A0A1Y1SD87</accession>
<gene>
    <name evidence="2" type="ORF">ATO7_13453</name>
</gene>
<evidence type="ECO:0000256" key="1">
    <source>
        <dbReference type="SAM" id="Coils"/>
    </source>
</evidence>
<protein>
    <recommendedName>
        <fullName evidence="4">TonB system biopolymer transport component</fullName>
    </recommendedName>
</protein>
<dbReference type="Pfam" id="PF11932">
    <property type="entry name" value="DUF3450"/>
    <property type="match status" value="1"/>
</dbReference>
<dbReference type="OrthoDB" id="5880116at2"/>
<keyword evidence="3" id="KW-1185">Reference proteome</keyword>
<evidence type="ECO:0008006" key="4">
    <source>
        <dbReference type="Google" id="ProtNLM"/>
    </source>
</evidence>